<keyword evidence="2" id="KW-1185">Reference proteome</keyword>
<feature type="non-terminal residue" evidence="1">
    <location>
        <position position="1"/>
    </location>
</feature>
<accession>A0ACA9PYE7</accession>
<reference evidence="1" key="1">
    <citation type="submission" date="2021-06" db="EMBL/GenBank/DDBJ databases">
        <authorList>
            <person name="Kallberg Y."/>
            <person name="Tangrot J."/>
            <person name="Rosling A."/>
        </authorList>
    </citation>
    <scope>NUCLEOTIDE SEQUENCE</scope>
    <source>
        <strain evidence="1">MA461A</strain>
    </source>
</reference>
<gene>
    <name evidence="1" type="ORF">RPERSI_LOCUS11890</name>
</gene>
<protein>
    <submittedName>
        <fullName evidence="1">8317_t:CDS:1</fullName>
    </submittedName>
</protein>
<comment type="caution">
    <text evidence="1">The sequence shown here is derived from an EMBL/GenBank/DDBJ whole genome shotgun (WGS) entry which is preliminary data.</text>
</comment>
<evidence type="ECO:0000313" key="1">
    <source>
        <dbReference type="EMBL" id="CAG8728120.1"/>
    </source>
</evidence>
<organism evidence="1 2">
    <name type="scientific">Racocetra persica</name>
    <dbReference type="NCBI Taxonomy" id="160502"/>
    <lineage>
        <taxon>Eukaryota</taxon>
        <taxon>Fungi</taxon>
        <taxon>Fungi incertae sedis</taxon>
        <taxon>Mucoromycota</taxon>
        <taxon>Glomeromycotina</taxon>
        <taxon>Glomeromycetes</taxon>
        <taxon>Diversisporales</taxon>
        <taxon>Gigasporaceae</taxon>
        <taxon>Racocetra</taxon>
    </lineage>
</organism>
<proteinExistence type="predicted"/>
<dbReference type="Proteomes" id="UP000789920">
    <property type="component" value="Unassembled WGS sequence"/>
</dbReference>
<name>A0ACA9PYE7_9GLOM</name>
<sequence length="58" mass="6819">NFQQVKSFKKELEKNTDKDDIIDSKNIDNDNELDKENNEINKNILDDKLQIAINTINQ</sequence>
<evidence type="ECO:0000313" key="2">
    <source>
        <dbReference type="Proteomes" id="UP000789920"/>
    </source>
</evidence>
<dbReference type="EMBL" id="CAJVQC010024886">
    <property type="protein sequence ID" value="CAG8728120.1"/>
    <property type="molecule type" value="Genomic_DNA"/>
</dbReference>